<evidence type="ECO:0000256" key="10">
    <source>
        <dbReference type="ARBA" id="ARBA00048126"/>
    </source>
</evidence>
<evidence type="ECO:0000256" key="9">
    <source>
        <dbReference type="ARBA" id="ARBA00030455"/>
    </source>
</evidence>
<dbReference type="SUPFAM" id="SSF51735">
    <property type="entry name" value="NAD(P)-binding Rossmann-fold domains"/>
    <property type="match status" value="1"/>
</dbReference>
<evidence type="ECO:0000256" key="3">
    <source>
        <dbReference type="ARBA" id="ARBA00005854"/>
    </source>
</evidence>
<dbReference type="GO" id="GO:0051287">
    <property type="term" value="F:NAD binding"/>
    <property type="evidence" value="ECO:0007669"/>
    <property type="project" value="InterPro"/>
</dbReference>
<comment type="catalytic activity">
    <reaction evidence="11">
        <text>(2R)-3-phosphoglycerate + NAD(+) = 3-phosphooxypyruvate + NADH + H(+)</text>
        <dbReference type="Rhea" id="RHEA:12641"/>
        <dbReference type="ChEBI" id="CHEBI:15378"/>
        <dbReference type="ChEBI" id="CHEBI:18110"/>
        <dbReference type="ChEBI" id="CHEBI:57540"/>
        <dbReference type="ChEBI" id="CHEBI:57945"/>
        <dbReference type="ChEBI" id="CHEBI:58272"/>
        <dbReference type="EC" id="1.1.1.95"/>
    </reaction>
</comment>
<dbReference type="SUPFAM" id="SSF55021">
    <property type="entry name" value="ACT-like"/>
    <property type="match status" value="1"/>
</dbReference>
<evidence type="ECO:0000256" key="7">
    <source>
        <dbReference type="ARBA" id="ARBA00023002"/>
    </source>
</evidence>
<dbReference type="CDD" id="cd04901">
    <property type="entry name" value="ACT_3PGDH"/>
    <property type="match status" value="1"/>
</dbReference>
<dbReference type="PROSITE" id="PS00670">
    <property type="entry name" value="D_2_HYDROXYACID_DH_2"/>
    <property type="match status" value="1"/>
</dbReference>
<dbReference type="InterPro" id="IPR054480">
    <property type="entry name" value="AHAS_small-like_ACT"/>
</dbReference>
<dbReference type="InterPro" id="IPR029753">
    <property type="entry name" value="D-isomer_DH_CS"/>
</dbReference>
<protein>
    <recommendedName>
        <fullName evidence="6">D-3-phosphoglycerate dehydrogenase</fullName>
        <ecNumber evidence="4">1.1.1.399</ecNumber>
        <ecNumber evidence="5">1.1.1.95</ecNumber>
    </recommendedName>
    <alternativeName>
        <fullName evidence="9">2-oxoglutarate reductase</fullName>
    </alternativeName>
</protein>
<dbReference type="Pfam" id="PF02826">
    <property type="entry name" value="2-Hacid_dh_C"/>
    <property type="match status" value="1"/>
</dbReference>
<dbReference type="CDD" id="cd12176">
    <property type="entry name" value="PGDH_3"/>
    <property type="match status" value="1"/>
</dbReference>
<gene>
    <name evidence="14" type="ORF">LX64_02116</name>
</gene>
<comment type="function">
    <text evidence="1">Catalyzes the reversible oxidation of 3-phospho-D-glycerate to 3-phosphonooxypyruvate, the first step of the phosphorylated L-serine biosynthesis pathway. Also catalyzes the reversible oxidation of 2-hydroxyglutarate to 2-oxoglutarate.</text>
</comment>
<dbReference type="PROSITE" id="PS00671">
    <property type="entry name" value="D_2_HYDROXYACID_DH_3"/>
    <property type="match status" value="1"/>
</dbReference>
<organism evidence="14 15">
    <name type="scientific">Chitinophaga skermanii</name>
    <dbReference type="NCBI Taxonomy" id="331697"/>
    <lineage>
        <taxon>Bacteria</taxon>
        <taxon>Pseudomonadati</taxon>
        <taxon>Bacteroidota</taxon>
        <taxon>Chitinophagia</taxon>
        <taxon>Chitinophagales</taxon>
        <taxon>Chitinophagaceae</taxon>
        <taxon>Chitinophaga</taxon>
    </lineage>
</organism>
<accession>A0A327QSR5</accession>
<comment type="pathway">
    <text evidence="2">Amino-acid biosynthesis; L-serine biosynthesis; L-serine from 3-phospho-D-glycerate: step 1/3.</text>
</comment>
<keyword evidence="8" id="KW-0520">NAD</keyword>
<evidence type="ECO:0000313" key="14">
    <source>
        <dbReference type="EMBL" id="RAJ06988.1"/>
    </source>
</evidence>
<dbReference type="EC" id="1.1.1.399" evidence="4"/>
<dbReference type="InterPro" id="IPR006139">
    <property type="entry name" value="D-isomer_2_OHA_DH_cat_dom"/>
</dbReference>
<keyword evidence="15" id="KW-1185">Reference proteome</keyword>
<evidence type="ECO:0000256" key="4">
    <source>
        <dbReference type="ARBA" id="ARBA00013001"/>
    </source>
</evidence>
<dbReference type="NCBIfam" id="NF008759">
    <property type="entry name" value="PRK11790.1"/>
    <property type="match status" value="1"/>
</dbReference>
<evidence type="ECO:0000313" key="15">
    <source>
        <dbReference type="Proteomes" id="UP000249547"/>
    </source>
</evidence>
<dbReference type="InterPro" id="IPR006140">
    <property type="entry name" value="D-isomer_DH_NAD-bd"/>
</dbReference>
<sequence length="412" mass="44532">MSEPKITSYPKEKINILLLENISDAAVAEFHNAGYSNVKKLAGALSEDELCEAVKDVHLLGIRSKTQVTAKVLESAKKLQGIGCFCIGTNQVDLISATAQGVAVFNAPYSNTRSVAELVIGLSIMLIRRIPDKNNAAHNGVWMKEATGSYELRGKTLGIVGYGNIGSQVSVLAEAMGMNVMYYDPETKLPLGNAVRQKSLEDLFSQADIISLHVPSIPSTANMINRETLAHVKPGAIFINYARGEVVDLEALKEALESKQLAGAAIDVFPVEPEKNGAAFTTPLQKLPNVILTPHIGGSTEEAQLNIGFDVSSKMLNYLEKGASFGSHSIPAISVPAVENTHRILHIHENVPGVLSEINTALSNNKINILGQYLKTNDKIGYVVLDVDSQLSQEALALLREVKHTIKTRLLY</sequence>
<dbReference type="InterPro" id="IPR029752">
    <property type="entry name" value="D-isomer_DH_CS1"/>
</dbReference>
<dbReference type="Proteomes" id="UP000249547">
    <property type="component" value="Unassembled WGS sequence"/>
</dbReference>
<dbReference type="Gene3D" id="3.40.50.720">
    <property type="entry name" value="NAD(P)-binding Rossmann-like Domain"/>
    <property type="match status" value="2"/>
</dbReference>
<dbReference type="OrthoDB" id="9777288at2"/>
<evidence type="ECO:0000256" key="11">
    <source>
        <dbReference type="ARBA" id="ARBA00048731"/>
    </source>
</evidence>
<evidence type="ECO:0000256" key="5">
    <source>
        <dbReference type="ARBA" id="ARBA00013143"/>
    </source>
</evidence>
<dbReference type="PROSITE" id="PS00065">
    <property type="entry name" value="D_2_HYDROXYACID_DH_1"/>
    <property type="match status" value="1"/>
</dbReference>
<dbReference type="UniPathway" id="UPA00135">
    <property type="reaction ID" value="UER00196"/>
</dbReference>
<comment type="catalytic activity">
    <reaction evidence="10">
        <text>(R)-2-hydroxyglutarate + NAD(+) = 2-oxoglutarate + NADH + H(+)</text>
        <dbReference type="Rhea" id="RHEA:49612"/>
        <dbReference type="ChEBI" id="CHEBI:15378"/>
        <dbReference type="ChEBI" id="CHEBI:15801"/>
        <dbReference type="ChEBI" id="CHEBI:16810"/>
        <dbReference type="ChEBI" id="CHEBI:57540"/>
        <dbReference type="ChEBI" id="CHEBI:57945"/>
        <dbReference type="EC" id="1.1.1.399"/>
    </reaction>
</comment>
<dbReference type="PROSITE" id="PS51671">
    <property type="entry name" value="ACT"/>
    <property type="match status" value="1"/>
</dbReference>
<dbReference type="GO" id="GO:0004617">
    <property type="term" value="F:phosphoglycerate dehydrogenase activity"/>
    <property type="evidence" value="ECO:0007669"/>
    <property type="project" value="UniProtKB-EC"/>
</dbReference>
<dbReference type="RefSeq" id="WP_111597560.1">
    <property type="nucleotide sequence ID" value="NZ_QLLL01000003.1"/>
</dbReference>
<evidence type="ECO:0000256" key="12">
    <source>
        <dbReference type="RuleBase" id="RU003719"/>
    </source>
</evidence>
<dbReference type="PANTHER" id="PTHR43761">
    <property type="entry name" value="D-ISOMER SPECIFIC 2-HYDROXYACID DEHYDROGENASE FAMILY PROTEIN (AFU_ORTHOLOGUE AFUA_1G13630)"/>
    <property type="match status" value="1"/>
</dbReference>
<evidence type="ECO:0000256" key="8">
    <source>
        <dbReference type="ARBA" id="ARBA00023027"/>
    </source>
</evidence>
<evidence type="ECO:0000256" key="2">
    <source>
        <dbReference type="ARBA" id="ARBA00005216"/>
    </source>
</evidence>
<dbReference type="PANTHER" id="PTHR43761:SF1">
    <property type="entry name" value="D-ISOMER SPECIFIC 2-HYDROXYACID DEHYDROGENASE CATALYTIC DOMAIN-CONTAINING PROTEIN-RELATED"/>
    <property type="match status" value="1"/>
</dbReference>
<reference evidence="14 15" key="1">
    <citation type="submission" date="2018-06" db="EMBL/GenBank/DDBJ databases">
        <title>Genomic Encyclopedia of Archaeal and Bacterial Type Strains, Phase II (KMG-II): from individual species to whole genera.</title>
        <authorList>
            <person name="Goeker M."/>
        </authorList>
    </citation>
    <scope>NUCLEOTIDE SEQUENCE [LARGE SCALE GENOMIC DNA]</scope>
    <source>
        <strain evidence="14 15">DSM 23857</strain>
    </source>
</reference>
<keyword evidence="7 12" id="KW-0560">Oxidoreductase</keyword>
<dbReference type="InterPro" id="IPR050418">
    <property type="entry name" value="D-iso_2-hydroxyacid_DH_PdxB"/>
</dbReference>
<dbReference type="AlphaFoldDB" id="A0A327QSR5"/>
<dbReference type="InterPro" id="IPR002912">
    <property type="entry name" value="ACT_dom"/>
</dbReference>
<dbReference type="InterPro" id="IPR036291">
    <property type="entry name" value="NAD(P)-bd_dom_sf"/>
</dbReference>
<comment type="caution">
    <text evidence="14">The sequence shown here is derived from an EMBL/GenBank/DDBJ whole genome shotgun (WGS) entry which is preliminary data.</text>
</comment>
<dbReference type="EMBL" id="QLLL01000003">
    <property type="protein sequence ID" value="RAJ06988.1"/>
    <property type="molecule type" value="Genomic_DNA"/>
</dbReference>
<comment type="similarity">
    <text evidence="3 12">Belongs to the D-isomer specific 2-hydroxyacid dehydrogenase family.</text>
</comment>
<dbReference type="Pfam" id="PF00389">
    <property type="entry name" value="2-Hacid_dh"/>
    <property type="match status" value="1"/>
</dbReference>
<dbReference type="Pfam" id="PF22629">
    <property type="entry name" value="ACT_AHAS_ss"/>
    <property type="match status" value="1"/>
</dbReference>
<proteinExistence type="inferred from homology"/>
<dbReference type="Gene3D" id="3.30.70.260">
    <property type="match status" value="1"/>
</dbReference>
<dbReference type="GO" id="GO:0047545">
    <property type="term" value="F:(S)-2-hydroxyglutarate dehydrogenase activity"/>
    <property type="evidence" value="ECO:0007669"/>
    <property type="project" value="UniProtKB-ARBA"/>
</dbReference>
<dbReference type="EC" id="1.1.1.95" evidence="5"/>
<dbReference type="InterPro" id="IPR045865">
    <property type="entry name" value="ACT-like_dom_sf"/>
</dbReference>
<evidence type="ECO:0000259" key="13">
    <source>
        <dbReference type="PROSITE" id="PS51671"/>
    </source>
</evidence>
<feature type="domain" description="ACT" evidence="13">
    <location>
        <begin position="343"/>
        <end position="412"/>
    </location>
</feature>
<name>A0A327QSR5_9BACT</name>
<dbReference type="SUPFAM" id="SSF52283">
    <property type="entry name" value="Formate/glycerate dehydrogenase catalytic domain-like"/>
    <property type="match status" value="1"/>
</dbReference>
<dbReference type="FunFam" id="3.40.50.720:FF:000041">
    <property type="entry name" value="D-3-phosphoglycerate dehydrogenase"/>
    <property type="match status" value="1"/>
</dbReference>
<evidence type="ECO:0000256" key="1">
    <source>
        <dbReference type="ARBA" id="ARBA00003800"/>
    </source>
</evidence>
<dbReference type="GO" id="GO:0006564">
    <property type="term" value="P:L-serine biosynthetic process"/>
    <property type="evidence" value="ECO:0007669"/>
    <property type="project" value="UniProtKB-ARBA"/>
</dbReference>
<evidence type="ECO:0000256" key="6">
    <source>
        <dbReference type="ARBA" id="ARBA00021582"/>
    </source>
</evidence>